<evidence type="ECO:0000313" key="10">
    <source>
        <dbReference type="Proteomes" id="UP000775500"/>
    </source>
</evidence>
<keyword evidence="9" id="KW-0808">Transferase</keyword>
<evidence type="ECO:0000256" key="6">
    <source>
        <dbReference type="ARBA" id="ARBA00023136"/>
    </source>
</evidence>
<keyword evidence="6 7" id="KW-0472">Membrane</keyword>
<dbReference type="Proteomes" id="UP000775500">
    <property type="component" value="Unassembled WGS sequence"/>
</dbReference>
<feature type="transmembrane region" description="Helical" evidence="7">
    <location>
        <begin position="257"/>
        <end position="277"/>
    </location>
</feature>
<gene>
    <name evidence="9" type="ORF">H5982_05110</name>
</gene>
<dbReference type="PANTHER" id="PTHR40074">
    <property type="entry name" value="O-ACETYLTRANSFERASE WECH"/>
    <property type="match status" value="1"/>
</dbReference>
<sequence>MISGVTLLDYRERYSTKVYFQKRFFTVYIPFLFWSIFILFYSLILGRISISDLSFASIIDGIINSKFLSFYWFFMPLFAIYLSIPIISLIPKNKRKTIFEYIIGVFFVFNSFLPLVFNLLKIPYNSSLYIPVLGGYIIWIFIGYYLDRFDLNNKSRKIIYILGILGLLLQIVGTWFFSYQNGYVDQMFKGYNNLPSWLYSSAFFLFIKENYHKLNFKGILSKLISLCEKETFGVYLIQYYLMEFFILVLHFDPYSISYRLGASVLIFFLSVFIVKILHKIPIIQKLC</sequence>
<comment type="caution">
    <text evidence="9">The sequence shown here is derived from an EMBL/GenBank/DDBJ whole genome shotgun (WGS) entry which is preliminary data.</text>
</comment>
<keyword evidence="3" id="KW-1003">Cell membrane</keyword>
<organism evidence="9 10">
    <name type="scientific">Faecalicoccus acidiformans</name>
    <dbReference type="NCBI Taxonomy" id="915173"/>
    <lineage>
        <taxon>Bacteria</taxon>
        <taxon>Bacillati</taxon>
        <taxon>Bacillota</taxon>
        <taxon>Erysipelotrichia</taxon>
        <taxon>Erysipelotrichales</taxon>
        <taxon>Erysipelotrichaceae</taxon>
        <taxon>Faecalicoccus</taxon>
    </lineage>
</organism>
<feature type="transmembrane region" description="Helical" evidence="7">
    <location>
        <begin position="194"/>
        <end position="211"/>
    </location>
</feature>
<name>A0ABS2FQ59_9FIRM</name>
<feature type="transmembrane region" description="Helical" evidence="7">
    <location>
        <begin position="70"/>
        <end position="91"/>
    </location>
</feature>
<feature type="domain" description="Acyltransferase 3" evidence="8">
    <location>
        <begin position="1"/>
        <end position="273"/>
    </location>
</feature>
<evidence type="ECO:0000259" key="8">
    <source>
        <dbReference type="Pfam" id="PF01757"/>
    </source>
</evidence>
<keyword evidence="9" id="KW-0012">Acyltransferase</keyword>
<feature type="transmembrane region" description="Helical" evidence="7">
    <location>
        <begin position="126"/>
        <end position="146"/>
    </location>
</feature>
<accession>A0ABS2FQ59</accession>
<dbReference type="InterPro" id="IPR002656">
    <property type="entry name" value="Acyl_transf_3_dom"/>
</dbReference>
<evidence type="ECO:0000256" key="1">
    <source>
        <dbReference type="ARBA" id="ARBA00004651"/>
    </source>
</evidence>
<evidence type="ECO:0000313" key="9">
    <source>
        <dbReference type="EMBL" id="MBM6831490.1"/>
    </source>
</evidence>
<evidence type="ECO:0000256" key="7">
    <source>
        <dbReference type="SAM" id="Phobius"/>
    </source>
</evidence>
<keyword evidence="10" id="KW-1185">Reference proteome</keyword>
<proteinExistence type="inferred from homology"/>
<comment type="similarity">
    <text evidence="2">Belongs to the acyltransferase 3 family.</text>
</comment>
<dbReference type="PANTHER" id="PTHR40074:SF2">
    <property type="entry name" value="O-ACETYLTRANSFERASE WECH"/>
    <property type="match status" value="1"/>
</dbReference>
<dbReference type="GO" id="GO:0016746">
    <property type="term" value="F:acyltransferase activity"/>
    <property type="evidence" value="ECO:0007669"/>
    <property type="project" value="UniProtKB-KW"/>
</dbReference>
<feature type="transmembrane region" description="Helical" evidence="7">
    <location>
        <begin position="98"/>
        <end position="120"/>
    </location>
</feature>
<dbReference type="EMBL" id="JACJLU010000005">
    <property type="protein sequence ID" value="MBM6831490.1"/>
    <property type="molecule type" value="Genomic_DNA"/>
</dbReference>
<evidence type="ECO:0000256" key="2">
    <source>
        <dbReference type="ARBA" id="ARBA00007400"/>
    </source>
</evidence>
<dbReference type="Pfam" id="PF01757">
    <property type="entry name" value="Acyl_transf_3"/>
    <property type="match status" value="1"/>
</dbReference>
<feature type="transmembrane region" description="Helical" evidence="7">
    <location>
        <begin position="232"/>
        <end position="251"/>
    </location>
</feature>
<evidence type="ECO:0000256" key="5">
    <source>
        <dbReference type="ARBA" id="ARBA00022989"/>
    </source>
</evidence>
<evidence type="ECO:0000256" key="4">
    <source>
        <dbReference type="ARBA" id="ARBA00022692"/>
    </source>
</evidence>
<protein>
    <submittedName>
        <fullName evidence="9">Acyltransferase family protein</fullName>
    </submittedName>
</protein>
<feature type="transmembrane region" description="Helical" evidence="7">
    <location>
        <begin position="158"/>
        <end position="179"/>
    </location>
</feature>
<feature type="transmembrane region" description="Helical" evidence="7">
    <location>
        <begin position="27"/>
        <end position="50"/>
    </location>
</feature>
<keyword evidence="4 7" id="KW-0812">Transmembrane</keyword>
<keyword evidence="5 7" id="KW-1133">Transmembrane helix</keyword>
<comment type="subcellular location">
    <subcellularLocation>
        <location evidence="1">Cell membrane</location>
        <topology evidence="1">Multi-pass membrane protein</topology>
    </subcellularLocation>
</comment>
<evidence type="ECO:0000256" key="3">
    <source>
        <dbReference type="ARBA" id="ARBA00022475"/>
    </source>
</evidence>
<reference evidence="9 10" key="1">
    <citation type="journal article" date="2021" name="Sci. Rep.">
        <title>The distribution of antibiotic resistance genes in chicken gut microbiota commensals.</title>
        <authorList>
            <person name="Juricova H."/>
            <person name="Matiasovicova J."/>
            <person name="Kubasova T."/>
            <person name="Cejkova D."/>
            <person name="Rychlik I."/>
        </authorList>
    </citation>
    <scope>NUCLEOTIDE SEQUENCE [LARGE SCALE GENOMIC DNA]</scope>
    <source>
        <strain evidence="9 10">An423</strain>
    </source>
</reference>